<dbReference type="CDD" id="cd07246">
    <property type="entry name" value="VOC_like"/>
    <property type="match status" value="1"/>
</dbReference>
<dbReference type="OrthoDB" id="9795306at2"/>
<dbReference type="Pfam" id="PF00903">
    <property type="entry name" value="Glyoxalase"/>
    <property type="match status" value="1"/>
</dbReference>
<dbReference type="InterPro" id="IPR037523">
    <property type="entry name" value="VOC_core"/>
</dbReference>
<organism evidence="2 3">
    <name type="scientific">Georgenia subflava</name>
    <dbReference type="NCBI Taxonomy" id="1622177"/>
    <lineage>
        <taxon>Bacteria</taxon>
        <taxon>Bacillati</taxon>
        <taxon>Actinomycetota</taxon>
        <taxon>Actinomycetes</taxon>
        <taxon>Micrococcales</taxon>
        <taxon>Bogoriellaceae</taxon>
        <taxon>Georgenia</taxon>
    </lineage>
</organism>
<sequence length="169" mass="18775">MTEQREKVVVPARYSRVDPWVISTDTAAEIAFLEAAFQARETPGSRMVGPDGRIGHVEVEIGDAVIMMFDAGPEWPATPSHLRVYVADTQEAVDRAVAAGARVVTQPTELAFGERVARVRDSHGHLWWVHERFEDVDPTDLASRFADPAAQQAMAYVQDSLTNEMSRVR</sequence>
<feature type="domain" description="VOC" evidence="1">
    <location>
        <begin position="13"/>
        <end position="132"/>
    </location>
</feature>
<evidence type="ECO:0000313" key="3">
    <source>
        <dbReference type="Proteomes" id="UP000437709"/>
    </source>
</evidence>
<accession>A0A6N7ENU5</accession>
<dbReference type="PANTHER" id="PTHR34109:SF1">
    <property type="entry name" value="VOC DOMAIN-CONTAINING PROTEIN"/>
    <property type="match status" value="1"/>
</dbReference>
<dbReference type="EMBL" id="WHPC01000110">
    <property type="protein sequence ID" value="MPV38783.1"/>
    <property type="molecule type" value="Genomic_DNA"/>
</dbReference>
<evidence type="ECO:0000313" key="2">
    <source>
        <dbReference type="EMBL" id="MPV38783.1"/>
    </source>
</evidence>
<dbReference type="Gene3D" id="3.30.720.120">
    <property type="match status" value="1"/>
</dbReference>
<dbReference type="InterPro" id="IPR029068">
    <property type="entry name" value="Glyas_Bleomycin-R_OHBP_Dase"/>
</dbReference>
<gene>
    <name evidence="2" type="ORF">GB881_17350</name>
</gene>
<comment type="caution">
    <text evidence="2">The sequence shown here is derived from an EMBL/GenBank/DDBJ whole genome shotgun (WGS) entry which is preliminary data.</text>
</comment>
<evidence type="ECO:0000259" key="1">
    <source>
        <dbReference type="PROSITE" id="PS51819"/>
    </source>
</evidence>
<dbReference type="AlphaFoldDB" id="A0A6N7ENU5"/>
<dbReference type="Proteomes" id="UP000437709">
    <property type="component" value="Unassembled WGS sequence"/>
</dbReference>
<proteinExistence type="predicted"/>
<dbReference type="InterPro" id="IPR004360">
    <property type="entry name" value="Glyas_Fos-R_dOase_dom"/>
</dbReference>
<dbReference type="Gene3D" id="3.30.720.110">
    <property type="match status" value="1"/>
</dbReference>
<protein>
    <submittedName>
        <fullName evidence="2">VOC family protein</fullName>
    </submittedName>
</protein>
<dbReference type="SUPFAM" id="SSF54593">
    <property type="entry name" value="Glyoxalase/Bleomycin resistance protein/Dihydroxybiphenyl dioxygenase"/>
    <property type="match status" value="1"/>
</dbReference>
<dbReference type="PANTHER" id="PTHR34109">
    <property type="entry name" value="BNAUNNG04460D PROTEIN-RELATED"/>
    <property type="match status" value="1"/>
</dbReference>
<reference evidence="2 3" key="1">
    <citation type="submission" date="2019-10" db="EMBL/GenBank/DDBJ databases">
        <title>Georgenia wutianyii sp. nov. and Georgenia yuyongxinii sp. nov. isolated from plateau pika (Ochotona curzoniae) in the Qinghai-Tibet plateau of China.</title>
        <authorList>
            <person name="Tian Z."/>
        </authorList>
    </citation>
    <scope>NUCLEOTIDE SEQUENCE [LARGE SCALE GENOMIC DNA]</scope>
    <source>
        <strain evidence="2 3">JCM 19765</strain>
    </source>
</reference>
<dbReference type="PROSITE" id="PS51819">
    <property type="entry name" value="VOC"/>
    <property type="match status" value="1"/>
</dbReference>
<name>A0A6N7ENU5_9MICO</name>
<keyword evidence="3" id="KW-1185">Reference proteome</keyword>